<sequence length="296" mass="34020">MENLNRQALKLPSNLSETKILPKDKLFEIIHQSLMIINNYANYNEINNRNQIATRELKKVIDSTKSQELVKIYNKIKGEFECLSCNKIGDWKINSCGHAQCSDCIRDFWDPNHICNCGARICDEFRLEAAKVAGNITPEIKCKKCWRNDVYLSPNSCGHMCFVCIYYSLADLDANCYHCSKSLLSIFELKTICGGCNNERYCIGDSIVSICSDKHEVCISCIEEMLQTHKCKVCSRVFTRLEIMGFYAKTSDRCSRCKIVYTKTFTVSKYCCRKIYCFDCLNNDPVCCRAIKPDRT</sequence>
<evidence type="ECO:0000313" key="2">
    <source>
        <dbReference type="Proteomes" id="UP000187209"/>
    </source>
</evidence>
<protein>
    <recommendedName>
        <fullName evidence="3">RING-type domain-containing protein</fullName>
    </recommendedName>
</protein>
<comment type="caution">
    <text evidence="1">The sequence shown here is derived from an EMBL/GenBank/DDBJ whole genome shotgun (WGS) entry which is preliminary data.</text>
</comment>
<dbReference type="Proteomes" id="UP000187209">
    <property type="component" value="Unassembled WGS sequence"/>
</dbReference>
<evidence type="ECO:0008006" key="3">
    <source>
        <dbReference type="Google" id="ProtNLM"/>
    </source>
</evidence>
<dbReference type="EMBL" id="MPUH01000033">
    <property type="protein sequence ID" value="OMJ93977.1"/>
    <property type="molecule type" value="Genomic_DNA"/>
</dbReference>
<organism evidence="1 2">
    <name type="scientific">Stentor coeruleus</name>
    <dbReference type="NCBI Taxonomy" id="5963"/>
    <lineage>
        <taxon>Eukaryota</taxon>
        <taxon>Sar</taxon>
        <taxon>Alveolata</taxon>
        <taxon>Ciliophora</taxon>
        <taxon>Postciliodesmatophora</taxon>
        <taxon>Heterotrichea</taxon>
        <taxon>Heterotrichida</taxon>
        <taxon>Stentoridae</taxon>
        <taxon>Stentor</taxon>
    </lineage>
</organism>
<keyword evidence="2" id="KW-1185">Reference proteome</keyword>
<gene>
    <name evidence="1" type="ORF">SteCoe_2884</name>
</gene>
<evidence type="ECO:0000313" key="1">
    <source>
        <dbReference type="EMBL" id="OMJ93977.1"/>
    </source>
</evidence>
<proteinExistence type="predicted"/>
<reference evidence="1 2" key="1">
    <citation type="submission" date="2016-11" db="EMBL/GenBank/DDBJ databases">
        <title>The macronuclear genome of Stentor coeruleus: a giant cell with tiny introns.</title>
        <authorList>
            <person name="Slabodnick M."/>
            <person name="Ruby J.G."/>
            <person name="Reiff S.B."/>
            <person name="Swart E.C."/>
            <person name="Gosai S."/>
            <person name="Prabakaran S."/>
            <person name="Witkowska E."/>
            <person name="Larue G.E."/>
            <person name="Fisher S."/>
            <person name="Freeman R.M."/>
            <person name="Gunawardena J."/>
            <person name="Chu W."/>
            <person name="Stover N.A."/>
            <person name="Gregory B.D."/>
            <person name="Nowacki M."/>
            <person name="Derisi J."/>
            <person name="Roy S.W."/>
            <person name="Marshall W.F."/>
            <person name="Sood P."/>
        </authorList>
    </citation>
    <scope>NUCLEOTIDE SEQUENCE [LARGE SCALE GENOMIC DNA]</scope>
    <source>
        <strain evidence="1">WM001</strain>
    </source>
</reference>
<dbReference type="AlphaFoldDB" id="A0A1R2CY85"/>
<accession>A0A1R2CY85</accession>
<name>A0A1R2CY85_9CILI</name>